<comment type="caution">
    <text evidence="2">The sequence shown here is derived from an EMBL/GenBank/DDBJ whole genome shotgun (WGS) entry which is preliminary data.</text>
</comment>
<sequence length="274" mass="30247">MKVSKVLASLFLLGGIVLAGGVMNSASAPVHAATTEPAIIQLNDSTHMQTYQDDGTQNPGLTDKFTAGSRWRVTGTKVGKMGDDLYIRVATNTWLYYNTFDDANATLIAQLRADVQAYSQKQGNLGGYVIPTQVLNDIGKTLASTPVVERPGSTKVLRQLPAGTRWRLTARAYKPLVTKTDDSDVYFQIATGQWINIKYLGIEIRWGSPFIVNNTPVQAYRFNAATLQMDATTRQLKPYTAWRINGSHYLTVRGQAYLLVGQNEWVKPQQGSNK</sequence>
<dbReference type="Proteomes" id="UP000051330">
    <property type="component" value="Unassembled WGS sequence"/>
</dbReference>
<dbReference type="PATRIC" id="fig|1423792.3.peg.2951"/>
<organism evidence="2 3">
    <name type="scientific">Schleiferilactobacillus perolens DSM 12744</name>
    <dbReference type="NCBI Taxonomy" id="1423792"/>
    <lineage>
        <taxon>Bacteria</taxon>
        <taxon>Bacillati</taxon>
        <taxon>Bacillota</taxon>
        <taxon>Bacilli</taxon>
        <taxon>Lactobacillales</taxon>
        <taxon>Lactobacillaceae</taxon>
        <taxon>Schleiferilactobacillus</taxon>
    </lineage>
</organism>
<proteinExistence type="predicted"/>
<evidence type="ECO:0008006" key="4">
    <source>
        <dbReference type="Google" id="ProtNLM"/>
    </source>
</evidence>
<evidence type="ECO:0000313" key="2">
    <source>
        <dbReference type="EMBL" id="KRL12560.1"/>
    </source>
</evidence>
<accession>A0A0R1MWK8</accession>
<evidence type="ECO:0000256" key="1">
    <source>
        <dbReference type="SAM" id="SignalP"/>
    </source>
</evidence>
<dbReference type="STRING" id="1423792.FD09_GL002879"/>
<dbReference type="OrthoDB" id="2313145at2"/>
<reference evidence="2 3" key="1">
    <citation type="journal article" date="2015" name="Genome Announc.">
        <title>Expanding the biotechnology potential of lactobacilli through comparative genomics of 213 strains and associated genera.</title>
        <authorList>
            <person name="Sun Z."/>
            <person name="Harris H.M."/>
            <person name="McCann A."/>
            <person name="Guo C."/>
            <person name="Argimon S."/>
            <person name="Zhang W."/>
            <person name="Yang X."/>
            <person name="Jeffery I.B."/>
            <person name="Cooney J.C."/>
            <person name="Kagawa T.F."/>
            <person name="Liu W."/>
            <person name="Song Y."/>
            <person name="Salvetti E."/>
            <person name="Wrobel A."/>
            <person name="Rasinkangas P."/>
            <person name="Parkhill J."/>
            <person name="Rea M.C."/>
            <person name="O'Sullivan O."/>
            <person name="Ritari J."/>
            <person name="Douillard F.P."/>
            <person name="Paul Ross R."/>
            <person name="Yang R."/>
            <person name="Briner A.E."/>
            <person name="Felis G.E."/>
            <person name="de Vos W.M."/>
            <person name="Barrangou R."/>
            <person name="Klaenhammer T.R."/>
            <person name="Caufield P.W."/>
            <person name="Cui Y."/>
            <person name="Zhang H."/>
            <person name="O'Toole P.W."/>
        </authorList>
    </citation>
    <scope>NUCLEOTIDE SEQUENCE [LARGE SCALE GENOMIC DNA]</scope>
    <source>
        <strain evidence="2 3">DSM 12744</strain>
    </source>
</reference>
<feature type="signal peptide" evidence="1">
    <location>
        <begin position="1"/>
        <end position="19"/>
    </location>
</feature>
<gene>
    <name evidence="2" type="ORF">FD09_GL002879</name>
</gene>
<keyword evidence="3" id="KW-1185">Reference proteome</keyword>
<dbReference type="RefSeq" id="WP_057820594.1">
    <property type="nucleotide sequence ID" value="NZ_AZEC01000007.1"/>
</dbReference>
<protein>
    <recommendedName>
        <fullName evidence="4">Surface layer protein A domain-containing protein</fullName>
    </recommendedName>
</protein>
<keyword evidence="1" id="KW-0732">Signal</keyword>
<evidence type="ECO:0000313" key="3">
    <source>
        <dbReference type="Proteomes" id="UP000051330"/>
    </source>
</evidence>
<dbReference type="AlphaFoldDB" id="A0A0R1MWK8"/>
<feature type="chain" id="PRO_5038663154" description="Surface layer protein A domain-containing protein" evidence="1">
    <location>
        <begin position="20"/>
        <end position="274"/>
    </location>
</feature>
<name>A0A0R1MWK8_9LACO</name>
<dbReference type="EMBL" id="AZEC01000007">
    <property type="protein sequence ID" value="KRL12560.1"/>
    <property type="molecule type" value="Genomic_DNA"/>
</dbReference>